<dbReference type="Proteomes" id="UP001593833">
    <property type="component" value="Unassembled WGS sequence"/>
</dbReference>
<proteinExistence type="predicted"/>
<organism evidence="2 3">
    <name type="scientific">Eiseniibacteriota bacterium</name>
    <dbReference type="NCBI Taxonomy" id="2212470"/>
    <lineage>
        <taxon>Bacteria</taxon>
        <taxon>Candidatus Eiseniibacteriota</taxon>
    </lineage>
</organism>
<feature type="chain" id="PRO_5045258417" evidence="1">
    <location>
        <begin position="26"/>
        <end position="185"/>
    </location>
</feature>
<accession>A0ABV6YLH6</accession>
<feature type="signal peptide" evidence="1">
    <location>
        <begin position="1"/>
        <end position="25"/>
    </location>
</feature>
<name>A0ABV6YLH6_UNCEI</name>
<comment type="caution">
    <text evidence="2">The sequence shown here is derived from an EMBL/GenBank/DDBJ whole genome shotgun (WGS) entry which is preliminary data.</text>
</comment>
<evidence type="ECO:0000313" key="3">
    <source>
        <dbReference type="Proteomes" id="UP001593833"/>
    </source>
</evidence>
<dbReference type="EMBL" id="JBHPKH010000091">
    <property type="protein sequence ID" value="MFC1573186.1"/>
    <property type="molecule type" value="Genomic_DNA"/>
</dbReference>
<keyword evidence="3" id="KW-1185">Reference proteome</keyword>
<sequence length="185" mass="19446">MRVSFVLLLLTATFGVCFPFPLSTASATIPADVRKPQLGTSDPDLPEVMVLVEGGETIGDAVPITDWFTAYSGSTCGHADDHDEVCPYSGSIAPDVVYTFTAPGAGGLQIDLCASQYDTKAYLYDFAAGYGFGNPVACNDDGGCGITGYQSLIDAAPIGIGHTYHLVIDGYGDDCGDYVLNFSWL</sequence>
<evidence type="ECO:0000313" key="2">
    <source>
        <dbReference type="EMBL" id="MFC1573186.1"/>
    </source>
</evidence>
<reference evidence="2 3" key="1">
    <citation type="submission" date="2024-09" db="EMBL/GenBank/DDBJ databases">
        <authorList>
            <person name="D'Angelo T."/>
        </authorList>
    </citation>
    <scope>NUCLEOTIDE SEQUENCE [LARGE SCALE GENOMIC DNA]</scope>
    <source>
        <strain evidence="2">SAG AM-320-E07</strain>
    </source>
</reference>
<protein>
    <submittedName>
        <fullName evidence="2">Uncharacterized protein</fullName>
    </submittedName>
</protein>
<dbReference type="Gene3D" id="2.60.120.380">
    <property type="match status" value="1"/>
</dbReference>
<keyword evidence="1" id="KW-0732">Signal</keyword>
<gene>
    <name evidence="2" type="ORF">ACFL6M_06260</name>
</gene>
<evidence type="ECO:0000256" key="1">
    <source>
        <dbReference type="SAM" id="SignalP"/>
    </source>
</evidence>